<protein>
    <recommendedName>
        <fullName evidence="1">Stage 0 sporulation protein A homolog</fullName>
    </recommendedName>
</protein>
<dbReference type="Gene3D" id="3.40.50.2300">
    <property type="match status" value="1"/>
</dbReference>
<dbReference type="EMBL" id="SLUM01000024">
    <property type="protein sequence ID" value="TCL54050.1"/>
    <property type="molecule type" value="Genomic_DNA"/>
</dbReference>
<dbReference type="Gene3D" id="2.40.50.1020">
    <property type="entry name" value="LytTr DNA-binding domain"/>
    <property type="match status" value="1"/>
</dbReference>
<evidence type="ECO:0000256" key="1">
    <source>
        <dbReference type="ARBA" id="ARBA00018672"/>
    </source>
</evidence>
<organism evidence="6 7">
    <name type="scientific">Allofournierella massiliensis</name>
    <dbReference type="NCBI Taxonomy" id="1650663"/>
    <lineage>
        <taxon>Bacteria</taxon>
        <taxon>Bacillati</taxon>
        <taxon>Bacillota</taxon>
        <taxon>Clostridia</taxon>
        <taxon>Eubacteriales</taxon>
        <taxon>Oscillospiraceae</taxon>
        <taxon>Allofournierella</taxon>
    </lineage>
</organism>
<dbReference type="STRING" id="1650663.GCA_001486665_02229"/>
<keyword evidence="3" id="KW-0597">Phosphoprotein</keyword>
<evidence type="ECO:0000313" key="7">
    <source>
        <dbReference type="Proteomes" id="UP000295184"/>
    </source>
</evidence>
<accession>A0A4R1QV67</accession>
<dbReference type="PANTHER" id="PTHR37299:SF1">
    <property type="entry name" value="STAGE 0 SPORULATION PROTEIN A HOMOLOG"/>
    <property type="match status" value="1"/>
</dbReference>
<feature type="domain" description="Response regulatory" evidence="4">
    <location>
        <begin position="4"/>
        <end position="121"/>
    </location>
</feature>
<dbReference type="SMART" id="SM00850">
    <property type="entry name" value="LytTR"/>
    <property type="match status" value="1"/>
</dbReference>
<dbReference type="SMART" id="SM00448">
    <property type="entry name" value="REC"/>
    <property type="match status" value="1"/>
</dbReference>
<comment type="caution">
    <text evidence="6">The sequence shown here is derived from an EMBL/GenBank/DDBJ whole genome shotgun (WGS) entry which is preliminary data.</text>
</comment>
<sequence>MMISVAIVEDEAAYAEQLREFLVRYSQESGHEFEISIFSDGDEIVEGYKAQYDLILLDVEMKFMDGMTAAEEIRRVDPEVVIIFITNMAQYAIRGYAVDAMDYVLKPVSYFAFSQRLSRAIQRMKKRARRYMTISIKGGAQKLDIDKIYYVESQGHNLIFHTEQGDHVTSGTMKDVEEKLESLNFFRCNKGYLVNLEHVDGVQGGCAIVGGKELLISRGRKNDFMEALANYVGEVIK</sequence>
<dbReference type="Pfam" id="PF00072">
    <property type="entry name" value="Response_reg"/>
    <property type="match status" value="1"/>
</dbReference>
<name>A0A4R1QV67_9FIRM</name>
<dbReference type="Pfam" id="PF04397">
    <property type="entry name" value="LytTR"/>
    <property type="match status" value="1"/>
</dbReference>
<evidence type="ECO:0000256" key="3">
    <source>
        <dbReference type="PROSITE-ProRule" id="PRU00169"/>
    </source>
</evidence>
<dbReference type="InterPro" id="IPR007492">
    <property type="entry name" value="LytTR_DNA-bd_dom"/>
</dbReference>
<dbReference type="PANTHER" id="PTHR37299">
    <property type="entry name" value="TRANSCRIPTIONAL REGULATOR-RELATED"/>
    <property type="match status" value="1"/>
</dbReference>
<evidence type="ECO:0000313" key="6">
    <source>
        <dbReference type="EMBL" id="TCL54050.1"/>
    </source>
</evidence>
<dbReference type="GO" id="GO:0003677">
    <property type="term" value="F:DNA binding"/>
    <property type="evidence" value="ECO:0007669"/>
    <property type="project" value="InterPro"/>
</dbReference>
<gene>
    <name evidence="6" type="ORF">EDD77_12414</name>
</gene>
<reference evidence="6 7" key="1">
    <citation type="submission" date="2019-03" db="EMBL/GenBank/DDBJ databases">
        <title>Genomic Encyclopedia of Type Strains, Phase IV (KMG-IV): sequencing the most valuable type-strain genomes for metagenomic binning, comparative biology and taxonomic classification.</title>
        <authorList>
            <person name="Goeker M."/>
        </authorList>
    </citation>
    <scope>NUCLEOTIDE SEQUENCE [LARGE SCALE GENOMIC DNA]</scope>
    <source>
        <strain evidence="6 7">DSM 100451</strain>
    </source>
</reference>
<comment type="function">
    <text evidence="2">May play the central regulatory role in sporulation. It may be an element of the effector pathway responsible for the activation of sporulation genes in response to nutritional stress. Spo0A may act in concert with spo0H (a sigma factor) to control the expression of some genes that are critical to the sporulation process.</text>
</comment>
<dbReference type="AlphaFoldDB" id="A0A4R1QV67"/>
<dbReference type="SUPFAM" id="SSF52172">
    <property type="entry name" value="CheY-like"/>
    <property type="match status" value="1"/>
</dbReference>
<dbReference type="RefSeq" id="WP_317408226.1">
    <property type="nucleotide sequence ID" value="NZ_CABKVM010000017.1"/>
</dbReference>
<evidence type="ECO:0000256" key="2">
    <source>
        <dbReference type="ARBA" id="ARBA00024867"/>
    </source>
</evidence>
<evidence type="ECO:0000259" key="4">
    <source>
        <dbReference type="PROSITE" id="PS50110"/>
    </source>
</evidence>
<proteinExistence type="predicted"/>
<dbReference type="InterPro" id="IPR001789">
    <property type="entry name" value="Sig_transdc_resp-reg_receiver"/>
</dbReference>
<dbReference type="PROSITE" id="PS50110">
    <property type="entry name" value="RESPONSE_REGULATORY"/>
    <property type="match status" value="1"/>
</dbReference>
<evidence type="ECO:0000259" key="5">
    <source>
        <dbReference type="PROSITE" id="PS50930"/>
    </source>
</evidence>
<dbReference type="InterPro" id="IPR011006">
    <property type="entry name" value="CheY-like_superfamily"/>
</dbReference>
<feature type="domain" description="HTH LytTR-type" evidence="5">
    <location>
        <begin position="132"/>
        <end position="230"/>
    </location>
</feature>
<dbReference type="Proteomes" id="UP000295184">
    <property type="component" value="Unassembled WGS sequence"/>
</dbReference>
<feature type="modified residue" description="4-aspartylphosphate" evidence="3">
    <location>
        <position position="58"/>
    </location>
</feature>
<dbReference type="PROSITE" id="PS50930">
    <property type="entry name" value="HTH_LYTTR"/>
    <property type="match status" value="1"/>
</dbReference>
<dbReference type="GO" id="GO:0000156">
    <property type="term" value="F:phosphorelay response regulator activity"/>
    <property type="evidence" value="ECO:0007669"/>
    <property type="project" value="InterPro"/>
</dbReference>
<dbReference type="InterPro" id="IPR046947">
    <property type="entry name" value="LytR-like"/>
</dbReference>